<evidence type="ECO:0000313" key="1">
    <source>
        <dbReference type="EMBL" id="KAJ8889788.1"/>
    </source>
</evidence>
<protein>
    <submittedName>
        <fullName evidence="1">Uncharacterized protein</fullName>
    </submittedName>
</protein>
<accession>A0ABQ9HZJ6</accession>
<sequence length="201" mass="23177">MDVKGAHNTNFDFPVFVVNECYNYPKTNATNPSQIRCAVPELQREIDKYEAHCDITRSSPVSIVCRQAIARVDFLPSPYRSDTQNKLHAILRSLVVLWRMLFSVNMGEKTLKPFQFEPDRDDWPDSECQDNERSEVNTVGRARDHSWCLCKNCVTMTTDEESMCCCELDNVRTVKMSAAYQCITEHVSFNNLISRQKIPLI</sequence>
<name>A0ABQ9HZJ6_9NEOP</name>
<dbReference type="PANTHER" id="PTHR36981">
    <property type="entry name" value="ZGC:195170"/>
    <property type="match status" value="1"/>
</dbReference>
<dbReference type="EMBL" id="JARBHB010000003">
    <property type="protein sequence ID" value="KAJ8889788.1"/>
    <property type="molecule type" value="Genomic_DNA"/>
</dbReference>
<comment type="caution">
    <text evidence="1">The sequence shown here is derived from an EMBL/GenBank/DDBJ whole genome shotgun (WGS) entry which is preliminary data.</text>
</comment>
<keyword evidence="2" id="KW-1185">Reference proteome</keyword>
<reference evidence="1 2" key="1">
    <citation type="submission" date="2023-02" db="EMBL/GenBank/DDBJ databases">
        <title>LHISI_Scaffold_Assembly.</title>
        <authorList>
            <person name="Stuart O.P."/>
            <person name="Cleave R."/>
            <person name="Magrath M.J.L."/>
            <person name="Mikheyev A.S."/>
        </authorList>
    </citation>
    <scope>NUCLEOTIDE SEQUENCE [LARGE SCALE GENOMIC DNA]</scope>
    <source>
        <strain evidence="1">Daus_M_001</strain>
        <tissue evidence="1">Leg muscle</tissue>
    </source>
</reference>
<dbReference type="Proteomes" id="UP001159363">
    <property type="component" value="Chromosome 3"/>
</dbReference>
<organism evidence="1 2">
    <name type="scientific">Dryococelus australis</name>
    <dbReference type="NCBI Taxonomy" id="614101"/>
    <lineage>
        <taxon>Eukaryota</taxon>
        <taxon>Metazoa</taxon>
        <taxon>Ecdysozoa</taxon>
        <taxon>Arthropoda</taxon>
        <taxon>Hexapoda</taxon>
        <taxon>Insecta</taxon>
        <taxon>Pterygota</taxon>
        <taxon>Neoptera</taxon>
        <taxon>Polyneoptera</taxon>
        <taxon>Phasmatodea</taxon>
        <taxon>Verophasmatodea</taxon>
        <taxon>Anareolatae</taxon>
        <taxon>Phasmatidae</taxon>
        <taxon>Eurycanthinae</taxon>
        <taxon>Dryococelus</taxon>
    </lineage>
</organism>
<evidence type="ECO:0000313" key="2">
    <source>
        <dbReference type="Proteomes" id="UP001159363"/>
    </source>
</evidence>
<gene>
    <name evidence="1" type="ORF">PR048_009291</name>
</gene>
<dbReference type="PANTHER" id="PTHR36981:SF9">
    <property type="entry name" value="NANOR-RELATED"/>
    <property type="match status" value="1"/>
</dbReference>
<proteinExistence type="predicted"/>